<dbReference type="AlphaFoldDB" id="A0A1A9UJQ3"/>
<feature type="compositionally biased region" description="Basic and acidic residues" evidence="1">
    <location>
        <begin position="293"/>
        <end position="325"/>
    </location>
</feature>
<keyword evidence="3" id="KW-1185">Reference proteome</keyword>
<proteinExistence type="predicted"/>
<dbReference type="Proteomes" id="UP000078200">
    <property type="component" value="Unassembled WGS sequence"/>
</dbReference>
<dbReference type="Gene3D" id="1.20.120.1250">
    <property type="entry name" value="Sulfhydryl oxidase R596, ORFan domain"/>
    <property type="match status" value="1"/>
</dbReference>
<evidence type="ECO:0000313" key="2">
    <source>
        <dbReference type="EnsemblMetazoa" id="GAUT007094-PA"/>
    </source>
</evidence>
<feature type="region of interest" description="Disordered" evidence="1">
    <location>
        <begin position="289"/>
        <end position="325"/>
    </location>
</feature>
<organism evidence="2 3">
    <name type="scientific">Glossina austeni</name>
    <name type="common">Savannah tsetse fly</name>
    <dbReference type="NCBI Taxonomy" id="7395"/>
    <lineage>
        <taxon>Eukaryota</taxon>
        <taxon>Metazoa</taxon>
        <taxon>Ecdysozoa</taxon>
        <taxon>Arthropoda</taxon>
        <taxon>Hexapoda</taxon>
        <taxon>Insecta</taxon>
        <taxon>Pterygota</taxon>
        <taxon>Neoptera</taxon>
        <taxon>Endopterygota</taxon>
        <taxon>Diptera</taxon>
        <taxon>Brachycera</taxon>
        <taxon>Muscomorpha</taxon>
        <taxon>Hippoboscoidea</taxon>
        <taxon>Glossinidae</taxon>
        <taxon>Glossina</taxon>
    </lineage>
</organism>
<protein>
    <submittedName>
        <fullName evidence="2">Uncharacterized protein</fullName>
    </submittedName>
</protein>
<sequence>MSDASSNGESKFGFKDKEKAKETLIRLENHDMQYRKLTVRGLLGRAKRVLSMTKAEDKLKNICEAIDVFEKWLDENGGGAGNQNSKTDKEDKVETVPGLGFKDKEAVKTTLKILEDRDPEYQKFAIKGLIGSAKRVLAGTKNEEKINSIKEGIQILEDFLEKFETENMMKDNRAYLPYSFIEKLPEPEPIDKLQAEFIQTYGGPKVHGNYKHLRTLYPEESDQTSWDIVRNRNIKKILEKMKTEESKLFNVDDGKPTELHMQLIHWAYSPQPDKLKAYIEQMAKEKKAKAEKRKCGENLHELNDPEEIKEKMENGPSPEKKVKAS</sequence>
<accession>A0A1A9UJQ3</accession>
<reference evidence="2" key="1">
    <citation type="submission" date="2020-05" db="UniProtKB">
        <authorList>
            <consortium name="EnsemblMetazoa"/>
        </authorList>
    </citation>
    <scope>IDENTIFICATION</scope>
    <source>
        <strain evidence="2">TTRI</strain>
    </source>
</reference>
<dbReference type="VEuPathDB" id="VectorBase:GAUT007094"/>
<name>A0A1A9UJQ3_GLOAU</name>
<dbReference type="EnsemblMetazoa" id="GAUT007094-RA">
    <property type="protein sequence ID" value="GAUT007094-PA"/>
    <property type="gene ID" value="GAUT007094"/>
</dbReference>
<evidence type="ECO:0000256" key="1">
    <source>
        <dbReference type="SAM" id="MobiDB-lite"/>
    </source>
</evidence>
<evidence type="ECO:0000313" key="3">
    <source>
        <dbReference type="Proteomes" id="UP000078200"/>
    </source>
</evidence>